<feature type="transmembrane region" description="Helical" evidence="1">
    <location>
        <begin position="29"/>
        <end position="47"/>
    </location>
</feature>
<dbReference type="Proteomes" id="UP001348641">
    <property type="component" value="Unassembled WGS sequence"/>
</dbReference>
<organism evidence="2 3">
    <name type="scientific">Nocardiopsis tropica</name>
    <dbReference type="NCBI Taxonomy" id="109330"/>
    <lineage>
        <taxon>Bacteria</taxon>
        <taxon>Bacillati</taxon>
        <taxon>Actinomycetota</taxon>
        <taxon>Actinomycetes</taxon>
        <taxon>Streptosporangiales</taxon>
        <taxon>Nocardiopsidaceae</taxon>
        <taxon>Nocardiopsis</taxon>
    </lineage>
</organism>
<dbReference type="RefSeq" id="WP_330162226.1">
    <property type="nucleotide sequence ID" value="NZ_JAUUCC010000185.1"/>
</dbReference>
<evidence type="ECO:0000256" key="1">
    <source>
        <dbReference type="SAM" id="Phobius"/>
    </source>
</evidence>
<keyword evidence="1" id="KW-0812">Transmembrane</keyword>
<proteinExistence type="predicted"/>
<reference evidence="2 3" key="1">
    <citation type="submission" date="2023-07" db="EMBL/GenBank/DDBJ databases">
        <authorList>
            <person name="Girao M."/>
            <person name="Carvalho M.F."/>
        </authorList>
    </citation>
    <scope>NUCLEOTIDE SEQUENCE [LARGE SCALE GENOMIC DNA]</scope>
    <source>
        <strain evidence="2 3">66/93</strain>
    </source>
</reference>
<protein>
    <submittedName>
        <fullName evidence="2">Uncharacterized protein</fullName>
    </submittedName>
</protein>
<gene>
    <name evidence="2" type="ORF">Q8A49_33750</name>
</gene>
<feature type="transmembrane region" description="Helical" evidence="1">
    <location>
        <begin position="53"/>
        <end position="80"/>
    </location>
</feature>
<accession>A0ABU7L1N2</accession>
<evidence type="ECO:0000313" key="3">
    <source>
        <dbReference type="Proteomes" id="UP001348641"/>
    </source>
</evidence>
<evidence type="ECO:0000313" key="2">
    <source>
        <dbReference type="EMBL" id="MEE2055472.1"/>
    </source>
</evidence>
<keyword evidence="1" id="KW-0472">Membrane</keyword>
<comment type="caution">
    <text evidence="2">The sequence shown here is derived from an EMBL/GenBank/DDBJ whole genome shotgun (WGS) entry which is preliminary data.</text>
</comment>
<sequence>MNRLTIQFRLPLLLGRVAHGVHHMRPVDLTVRAVLAVACFVGAAWMITQGALVWPLVVGVVGALSLAIDAVELYAAAIVCERMNLEEWDR</sequence>
<name>A0ABU7L1N2_9ACTN</name>
<dbReference type="EMBL" id="JAUUCC010000185">
    <property type="protein sequence ID" value="MEE2055472.1"/>
    <property type="molecule type" value="Genomic_DNA"/>
</dbReference>
<keyword evidence="1" id="KW-1133">Transmembrane helix</keyword>